<evidence type="ECO:0000313" key="2">
    <source>
        <dbReference type="EMBL" id="GAI14771.1"/>
    </source>
</evidence>
<organism evidence="2">
    <name type="scientific">marine sediment metagenome</name>
    <dbReference type="NCBI Taxonomy" id="412755"/>
    <lineage>
        <taxon>unclassified sequences</taxon>
        <taxon>metagenomes</taxon>
        <taxon>ecological metagenomes</taxon>
    </lineage>
</organism>
<dbReference type="SUPFAM" id="SSF102114">
    <property type="entry name" value="Radical SAM enzymes"/>
    <property type="match status" value="1"/>
</dbReference>
<feature type="non-terminal residue" evidence="2">
    <location>
        <position position="1"/>
    </location>
</feature>
<dbReference type="InterPro" id="IPR013785">
    <property type="entry name" value="Aldolase_TIM"/>
</dbReference>
<dbReference type="InterPro" id="IPR058240">
    <property type="entry name" value="rSAM_sf"/>
</dbReference>
<dbReference type="EMBL" id="BARV01009305">
    <property type="protein sequence ID" value="GAI14771.1"/>
    <property type="molecule type" value="Genomic_DNA"/>
</dbReference>
<feature type="domain" description="4Fe4S-binding SPASM" evidence="1">
    <location>
        <begin position="120"/>
        <end position="182"/>
    </location>
</feature>
<comment type="caution">
    <text evidence="2">The sequence shown here is derived from an EMBL/GenBank/DDBJ whole genome shotgun (WGS) entry which is preliminary data.</text>
</comment>
<dbReference type="PANTHER" id="PTHR11228:SF7">
    <property type="entry name" value="PQQA PEPTIDE CYCLASE"/>
    <property type="match status" value="1"/>
</dbReference>
<accession>X1M9I9</accession>
<dbReference type="AlphaFoldDB" id="X1M9I9"/>
<evidence type="ECO:0000259" key="1">
    <source>
        <dbReference type="Pfam" id="PF13186"/>
    </source>
</evidence>
<gene>
    <name evidence="2" type="ORF">S06H3_18404</name>
</gene>
<dbReference type="PANTHER" id="PTHR11228">
    <property type="entry name" value="RADICAL SAM DOMAIN PROTEIN"/>
    <property type="match status" value="1"/>
</dbReference>
<sequence>VNEYKKRCNKNITSPDKVMTTGMNFVVMKSNYRELEKVMDFVMEYKFDFLRIIPTHNITRSINCLKSKGWGCIEKVMPQVLEKSRNGIILWNWLPRIKNLEKQQINDNKSNCAPTLGALCYWPWQFLIINPSGNVKPHCFCRKEVGNVHKNSLKEIWNNKLMQLYRQKLLNKDYRDLCDEKCISGVIPKEHLGLERGIFLKGEE</sequence>
<reference evidence="2" key="1">
    <citation type="journal article" date="2014" name="Front. Microbiol.">
        <title>High frequency of phylogenetically diverse reductive dehalogenase-homologous genes in deep subseafloor sedimentary metagenomes.</title>
        <authorList>
            <person name="Kawai M."/>
            <person name="Futagami T."/>
            <person name="Toyoda A."/>
            <person name="Takaki Y."/>
            <person name="Nishi S."/>
            <person name="Hori S."/>
            <person name="Arai W."/>
            <person name="Tsubouchi T."/>
            <person name="Morono Y."/>
            <person name="Uchiyama I."/>
            <person name="Ito T."/>
            <person name="Fujiyama A."/>
            <person name="Inagaki F."/>
            <person name="Takami H."/>
        </authorList>
    </citation>
    <scope>NUCLEOTIDE SEQUENCE</scope>
    <source>
        <strain evidence="2">Expedition CK06-06</strain>
    </source>
</reference>
<dbReference type="Gene3D" id="3.20.20.70">
    <property type="entry name" value="Aldolase class I"/>
    <property type="match status" value="1"/>
</dbReference>
<protein>
    <recommendedName>
        <fullName evidence="1">4Fe4S-binding SPASM domain-containing protein</fullName>
    </recommendedName>
</protein>
<dbReference type="CDD" id="cd21109">
    <property type="entry name" value="SPASM"/>
    <property type="match status" value="1"/>
</dbReference>
<proteinExistence type="predicted"/>
<name>X1M9I9_9ZZZZ</name>
<dbReference type="InterPro" id="IPR023885">
    <property type="entry name" value="4Fe4S-binding_SPASM_dom"/>
</dbReference>
<dbReference type="Pfam" id="PF13186">
    <property type="entry name" value="SPASM"/>
    <property type="match status" value="1"/>
</dbReference>
<dbReference type="InterPro" id="IPR050377">
    <property type="entry name" value="Radical_SAM_PqqE_MftC-like"/>
</dbReference>